<dbReference type="Pfam" id="PF17763">
    <property type="entry name" value="Asparaginase_C"/>
    <property type="match status" value="1"/>
</dbReference>
<gene>
    <name evidence="5" type="ORF">SAMN05216410_0759</name>
</gene>
<feature type="binding site" evidence="2">
    <location>
        <begin position="87"/>
        <end position="88"/>
    </location>
    <ligand>
        <name>substrate</name>
    </ligand>
</feature>
<dbReference type="InterPro" id="IPR006034">
    <property type="entry name" value="Asparaginase/glutaminase-like"/>
</dbReference>
<proteinExistence type="predicted"/>
<feature type="active site" description="O-isoaspartyl threonine intermediate" evidence="1">
    <location>
        <position position="12"/>
    </location>
</feature>
<dbReference type="PIRSF" id="PIRSF001220">
    <property type="entry name" value="L-ASNase_gatD"/>
    <property type="match status" value="1"/>
</dbReference>
<feature type="domain" description="L-asparaginase N-terminal" evidence="3">
    <location>
        <begin position="4"/>
        <end position="188"/>
    </location>
</feature>
<accession>A0A1G6H7Y1</accession>
<dbReference type="InterPro" id="IPR040919">
    <property type="entry name" value="Asparaginase_C"/>
</dbReference>
<name>A0A1G6H7Y1_9MICO</name>
<sequence>MTTIALITLGGTISSESTGAGLGVVPVTGADLMCHEIQAWVPETNLIAHEFRLLPSASITLADLLELHAFVAALPGDVDAVVVSQGTDTIEETAFVLDVLGTAARIPVVVTGAMRNRASAGADGPANLVAAVLVAASPDARGMGVLVQFADVVHAARWVRKASTFHVDAFSSDPLGPVGLVSEGRAHVELVPRTRPVLAAPAHAGARIAHVSAGVSDDLALLPALAAAGYDGVVLAGVGGGHVAADAVRQVALAAAVLPIVLCSRIGSGPSPTATYGYPGGEIDLLARGLIPGRMLSPVKARLLLALLLGSGLRGDALRAAFDVHAR</sequence>
<dbReference type="PANTHER" id="PTHR11707">
    <property type="entry name" value="L-ASPARAGINASE"/>
    <property type="match status" value="1"/>
</dbReference>
<reference evidence="5 6" key="1">
    <citation type="submission" date="2016-09" db="EMBL/GenBank/DDBJ databases">
        <authorList>
            <person name="Capua I."/>
            <person name="De Benedictis P."/>
            <person name="Joannis T."/>
            <person name="Lombin L.H."/>
            <person name="Cattoli G."/>
        </authorList>
    </citation>
    <scope>NUCLEOTIDE SEQUENCE [LARGE SCALE GENOMIC DNA]</scope>
    <source>
        <strain evidence="5 6">ISLP-3</strain>
    </source>
</reference>
<dbReference type="PROSITE" id="PS51732">
    <property type="entry name" value="ASN_GLN_ASE_3"/>
    <property type="match status" value="1"/>
</dbReference>
<feature type="domain" description="Asparaginase/glutaminase C-terminal" evidence="4">
    <location>
        <begin position="212"/>
        <end position="322"/>
    </location>
</feature>
<dbReference type="OrthoDB" id="9788068at2"/>
<dbReference type="AlphaFoldDB" id="A0A1G6H7Y1"/>
<dbReference type="PRINTS" id="PR00139">
    <property type="entry name" value="ASNGLNASE"/>
</dbReference>
<evidence type="ECO:0000256" key="2">
    <source>
        <dbReference type="PIRSR" id="PIRSR001220-2"/>
    </source>
</evidence>
<protein>
    <submittedName>
        <fullName evidence="5">L-asparaginase</fullName>
    </submittedName>
</protein>
<feature type="binding site" evidence="2">
    <location>
        <position position="56"/>
    </location>
    <ligand>
        <name>substrate</name>
    </ligand>
</feature>
<dbReference type="InterPro" id="IPR036152">
    <property type="entry name" value="Asp/glu_Ase-like_sf"/>
</dbReference>
<dbReference type="SUPFAM" id="SSF53774">
    <property type="entry name" value="Glutaminase/Asparaginase"/>
    <property type="match status" value="1"/>
</dbReference>
<dbReference type="RefSeq" id="WP_093180885.1">
    <property type="nucleotide sequence ID" value="NZ_FMYH01000001.1"/>
</dbReference>
<dbReference type="STRING" id="1814289.SAMN05216410_0759"/>
<keyword evidence="6" id="KW-1185">Reference proteome</keyword>
<dbReference type="Gene3D" id="3.40.50.1170">
    <property type="entry name" value="L-asparaginase, N-terminal domain"/>
    <property type="match status" value="1"/>
</dbReference>
<evidence type="ECO:0000259" key="4">
    <source>
        <dbReference type="Pfam" id="PF17763"/>
    </source>
</evidence>
<dbReference type="PANTHER" id="PTHR11707:SF28">
    <property type="entry name" value="60 KDA LYSOPHOSPHOLIPASE"/>
    <property type="match status" value="1"/>
</dbReference>
<dbReference type="SMART" id="SM00870">
    <property type="entry name" value="Asparaginase"/>
    <property type="match status" value="1"/>
</dbReference>
<dbReference type="GO" id="GO:0004067">
    <property type="term" value="F:asparaginase activity"/>
    <property type="evidence" value="ECO:0007669"/>
    <property type="project" value="UniProtKB-UniRule"/>
</dbReference>
<evidence type="ECO:0000256" key="1">
    <source>
        <dbReference type="PIRSR" id="PIRSR001220-1"/>
    </source>
</evidence>
<dbReference type="InterPro" id="IPR027474">
    <property type="entry name" value="L-asparaginase_N"/>
</dbReference>
<dbReference type="EMBL" id="FMYH01000001">
    <property type="protein sequence ID" value="SDB89556.1"/>
    <property type="molecule type" value="Genomic_DNA"/>
</dbReference>
<evidence type="ECO:0000259" key="3">
    <source>
        <dbReference type="Pfam" id="PF00710"/>
    </source>
</evidence>
<dbReference type="SFLD" id="SFLDS00057">
    <property type="entry name" value="Glutaminase/Asparaginase"/>
    <property type="match status" value="1"/>
</dbReference>
<dbReference type="Gene3D" id="3.40.50.40">
    <property type="match status" value="1"/>
</dbReference>
<evidence type="ECO:0000313" key="6">
    <source>
        <dbReference type="Proteomes" id="UP000199039"/>
    </source>
</evidence>
<organism evidence="5 6">
    <name type="scientific">Sanguibacter gelidistatuariae</name>
    <dbReference type="NCBI Taxonomy" id="1814289"/>
    <lineage>
        <taxon>Bacteria</taxon>
        <taxon>Bacillati</taxon>
        <taxon>Actinomycetota</taxon>
        <taxon>Actinomycetes</taxon>
        <taxon>Micrococcales</taxon>
        <taxon>Sanguibacteraceae</taxon>
        <taxon>Sanguibacter</taxon>
    </lineage>
</organism>
<dbReference type="InterPro" id="IPR027473">
    <property type="entry name" value="L-asparaginase_C"/>
</dbReference>
<dbReference type="InterPro" id="IPR037152">
    <property type="entry name" value="L-asparaginase_N_sf"/>
</dbReference>
<dbReference type="Pfam" id="PF00710">
    <property type="entry name" value="Asparaginase"/>
    <property type="match status" value="1"/>
</dbReference>
<dbReference type="Proteomes" id="UP000199039">
    <property type="component" value="Unassembled WGS sequence"/>
</dbReference>
<evidence type="ECO:0000313" key="5">
    <source>
        <dbReference type="EMBL" id="SDB89556.1"/>
    </source>
</evidence>
<dbReference type="PIRSF" id="PIRSF500176">
    <property type="entry name" value="L_ASNase"/>
    <property type="match status" value="1"/>
</dbReference>